<protein>
    <submittedName>
        <fullName evidence="1">Uncharacterized protein</fullName>
    </submittedName>
</protein>
<name>A0A6C0FCB5_9ZZZZ</name>
<sequence length="225" mass="25587">MSATSTSMGYSVFSDKDLDSCLQQDTSEKNDLKLFKQGILREDAIELSLQMMNSQGPGYYQLDNQHGCECSLKEAREIQTSQPGISFKGGCGWMGELGCLVDADSSLRQNKDRVTNKREIHQLTERLSATTRNLTKGFYDVDAESVIRPGDFAKDQKPCMGVTEVTIGNYFTPMIPKLKEEVQDTKHIIPEDSQYEWVRGGLPTREMVRNEDYLRRCKEKTFKDQ</sequence>
<reference evidence="1" key="1">
    <citation type="journal article" date="2020" name="Nature">
        <title>Giant virus diversity and host interactions through global metagenomics.</title>
        <authorList>
            <person name="Schulz F."/>
            <person name="Roux S."/>
            <person name="Paez-Espino D."/>
            <person name="Jungbluth S."/>
            <person name="Walsh D.A."/>
            <person name="Denef V.J."/>
            <person name="McMahon K.D."/>
            <person name="Konstantinidis K.T."/>
            <person name="Eloe-Fadrosh E.A."/>
            <person name="Kyrpides N.C."/>
            <person name="Woyke T."/>
        </authorList>
    </citation>
    <scope>NUCLEOTIDE SEQUENCE</scope>
    <source>
        <strain evidence="1">GVMAG-S-ERX555967-130</strain>
    </source>
</reference>
<proteinExistence type="predicted"/>
<accession>A0A6C0FCB5</accession>
<dbReference type="EMBL" id="MN738786">
    <property type="protein sequence ID" value="QHT36815.1"/>
    <property type="molecule type" value="Genomic_DNA"/>
</dbReference>
<evidence type="ECO:0000313" key="1">
    <source>
        <dbReference type="EMBL" id="QHT36815.1"/>
    </source>
</evidence>
<dbReference type="AlphaFoldDB" id="A0A6C0FCB5"/>
<organism evidence="1">
    <name type="scientific">viral metagenome</name>
    <dbReference type="NCBI Taxonomy" id="1070528"/>
    <lineage>
        <taxon>unclassified sequences</taxon>
        <taxon>metagenomes</taxon>
        <taxon>organismal metagenomes</taxon>
    </lineage>
</organism>